<dbReference type="InterPro" id="IPR036259">
    <property type="entry name" value="MFS_trans_sf"/>
</dbReference>
<dbReference type="EMBL" id="FNCK01000005">
    <property type="protein sequence ID" value="SDG32817.1"/>
    <property type="molecule type" value="Genomic_DNA"/>
</dbReference>
<dbReference type="PRINTS" id="PR01988">
    <property type="entry name" value="EXPORTERBACE"/>
</dbReference>
<dbReference type="InterPro" id="IPR020846">
    <property type="entry name" value="MFS_dom"/>
</dbReference>
<feature type="transmembrane region" description="Helical" evidence="7">
    <location>
        <begin position="46"/>
        <end position="70"/>
    </location>
</feature>
<comment type="subcellular location">
    <subcellularLocation>
        <location evidence="1">Cell membrane</location>
        <topology evidence="1">Multi-pass membrane protein</topology>
    </subcellularLocation>
</comment>
<dbReference type="Pfam" id="PF07690">
    <property type="entry name" value="MFS_1"/>
    <property type="match status" value="1"/>
</dbReference>
<evidence type="ECO:0000256" key="5">
    <source>
        <dbReference type="ARBA" id="ARBA00022989"/>
    </source>
</evidence>
<evidence type="ECO:0000313" key="10">
    <source>
        <dbReference type="Proteomes" id="UP000199708"/>
    </source>
</evidence>
<protein>
    <submittedName>
        <fullName evidence="9">Major Facilitator Superfamily protein</fullName>
    </submittedName>
</protein>
<dbReference type="PROSITE" id="PS50850">
    <property type="entry name" value="MFS"/>
    <property type="match status" value="1"/>
</dbReference>
<keyword evidence="10" id="KW-1185">Reference proteome</keyword>
<feature type="transmembrane region" description="Helical" evidence="7">
    <location>
        <begin position="384"/>
        <end position="403"/>
    </location>
</feature>
<dbReference type="PANTHER" id="PTHR43266">
    <property type="entry name" value="MACROLIDE-EFFLUX PROTEIN"/>
    <property type="match status" value="1"/>
</dbReference>
<feature type="transmembrane region" description="Helical" evidence="7">
    <location>
        <begin position="356"/>
        <end position="378"/>
    </location>
</feature>
<dbReference type="OrthoDB" id="9775268at2"/>
<feature type="transmembrane region" description="Helical" evidence="7">
    <location>
        <begin position="319"/>
        <end position="344"/>
    </location>
</feature>
<accession>A0A1G7TBS4</accession>
<dbReference type="CDD" id="cd06173">
    <property type="entry name" value="MFS_MefA_like"/>
    <property type="match status" value="1"/>
</dbReference>
<evidence type="ECO:0000256" key="3">
    <source>
        <dbReference type="ARBA" id="ARBA00022475"/>
    </source>
</evidence>
<keyword evidence="6 7" id="KW-0472">Membrane</keyword>
<feature type="transmembrane region" description="Helical" evidence="7">
    <location>
        <begin position="102"/>
        <end position="121"/>
    </location>
</feature>
<gene>
    <name evidence="9" type="ORF">SAMN05421791_10588</name>
</gene>
<dbReference type="STRING" id="120956.SAMN05421791_10588"/>
<keyword evidence="5 7" id="KW-1133">Transmembrane helix</keyword>
<dbReference type="SUPFAM" id="SSF103473">
    <property type="entry name" value="MFS general substrate transporter"/>
    <property type="match status" value="1"/>
</dbReference>
<dbReference type="RefSeq" id="WP_090289997.1">
    <property type="nucleotide sequence ID" value="NZ_FNCK01000005.1"/>
</dbReference>
<dbReference type="GO" id="GO:0022857">
    <property type="term" value="F:transmembrane transporter activity"/>
    <property type="evidence" value="ECO:0007669"/>
    <property type="project" value="InterPro"/>
</dbReference>
<feature type="domain" description="Major facilitator superfamily (MFS) profile" evidence="8">
    <location>
        <begin position="12"/>
        <end position="409"/>
    </location>
</feature>
<evidence type="ECO:0000256" key="4">
    <source>
        <dbReference type="ARBA" id="ARBA00022692"/>
    </source>
</evidence>
<evidence type="ECO:0000256" key="7">
    <source>
        <dbReference type="SAM" id="Phobius"/>
    </source>
</evidence>
<feature type="transmembrane region" description="Helical" evidence="7">
    <location>
        <begin position="294"/>
        <end position="313"/>
    </location>
</feature>
<evidence type="ECO:0000259" key="8">
    <source>
        <dbReference type="PROSITE" id="PS50850"/>
    </source>
</evidence>
<dbReference type="AlphaFoldDB" id="A0A1G7TBS4"/>
<organism evidence="9 10">
    <name type="scientific">Facklamia miroungae</name>
    <dbReference type="NCBI Taxonomy" id="120956"/>
    <lineage>
        <taxon>Bacteria</taxon>
        <taxon>Bacillati</taxon>
        <taxon>Bacillota</taxon>
        <taxon>Bacilli</taxon>
        <taxon>Lactobacillales</taxon>
        <taxon>Aerococcaceae</taxon>
        <taxon>Facklamia</taxon>
    </lineage>
</organism>
<dbReference type="InterPro" id="IPR011701">
    <property type="entry name" value="MFS"/>
</dbReference>
<keyword evidence="3" id="KW-1003">Cell membrane</keyword>
<dbReference type="Gene3D" id="1.20.1250.20">
    <property type="entry name" value="MFS general substrate transporter like domains"/>
    <property type="match status" value="1"/>
</dbReference>
<sequence>MKEKKKNIFKKDFTLVVIGQIISLFGNAILRFALPLYLLRETGSATIFGVVTAISFIPMVILSLIGGILADRLNKRNIMVILDFTTAALMIVLYITFERISIVPLFITMLMLLYGISGTYQPSVQASLPLLVDKEYLVTGNAIINQVNTLANLLGPVIGGILFGFNGLKSILLISILCFTFSAVIEIFVEIPFVKRKSDKRMLSIAKDDLIESYKFVKFKKPIFFSIGFIVSVFNFVLTAVMIVGIPIIIVQILKMSDLELGISQGILALGGLFGGILAATVHKKLKLENIYKLLIICGLCVGVMGTALLISINTYVTYLIITIMCFCSMSAATLFTIQIFAMVQAQTPSELIGKIMATLIGVALSAQPLGQAIYGVLFDRFAGNSWLVLFGSSIISIIVAIYSKRVFRNISVTENVL</sequence>
<dbReference type="InterPro" id="IPR022324">
    <property type="entry name" value="Bacilysin_exporter_BacE_put"/>
</dbReference>
<feature type="transmembrane region" description="Helical" evidence="7">
    <location>
        <begin position="77"/>
        <end position="96"/>
    </location>
</feature>
<evidence type="ECO:0000256" key="2">
    <source>
        <dbReference type="ARBA" id="ARBA00022448"/>
    </source>
</evidence>
<keyword evidence="4 7" id="KW-0812">Transmembrane</keyword>
<evidence type="ECO:0000313" key="9">
    <source>
        <dbReference type="EMBL" id="SDG32817.1"/>
    </source>
</evidence>
<reference evidence="9 10" key="1">
    <citation type="submission" date="2016-10" db="EMBL/GenBank/DDBJ databases">
        <authorList>
            <person name="de Groot N.N."/>
        </authorList>
    </citation>
    <scope>NUCLEOTIDE SEQUENCE [LARGE SCALE GENOMIC DNA]</scope>
    <source>
        <strain evidence="9 10">ATCC BAA-466</strain>
    </source>
</reference>
<feature type="transmembrane region" description="Helical" evidence="7">
    <location>
        <begin position="142"/>
        <end position="165"/>
    </location>
</feature>
<dbReference type="GO" id="GO:0005886">
    <property type="term" value="C:plasma membrane"/>
    <property type="evidence" value="ECO:0007669"/>
    <property type="project" value="UniProtKB-SubCell"/>
</dbReference>
<dbReference type="PANTHER" id="PTHR43266:SF9">
    <property type="entry name" value="PERMEASE, MAJOR FACILITATOR SUPERFAMILY-RELATED"/>
    <property type="match status" value="1"/>
</dbReference>
<name>A0A1G7TBS4_9LACT</name>
<keyword evidence="2" id="KW-0813">Transport</keyword>
<proteinExistence type="predicted"/>
<evidence type="ECO:0000256" key="1">
    <source>
        <dbReference type="ARBA" id="ARBA00004651"/>
    </source>
</evidence>
<feature type="transmembrane region" description="Helical" evidence="7">
    <location>
        <begin position="171"/>
        <end position="194"/>
    </location>
</feature>
<dbReference type="Proteomes" id="UP000199708">
    <property type="component" value="Unassembled WGS sequence"/>
</dbReference>
<feature type="transmembrane region" description="Helical" evidence="7">
    <location>
        <begin position="12"/>
        <end position="34"/>
    </location>
</feature>
<evidence type="ECO:0000256" key="6">
    <source>
        <dbReference type="ARBA" id="ARBA00023136"/>
    </source>
</evidence>
<feature type="transmembrane region" description="Helical" evidence="7">
    <location>
        <begin position="262"/>
        <end position="282"/>
    </location>
</feature>
<feature type="transmembrane region" description="Helical" evidence="7">
    <location>
        <begin position="223"/>
        <end position="250"/>
    </location>
</feature>